<proteinExistence type="predicted"/>
<evidence type="ECO:0000256" key="2">
    <source>
        <dbReference type="ARBA" id="ARBA00022827"/>
    </source>
</evidence>
<dbReference type="PANTHER" id="PTHR11748:SF103">
    <property type="entry name" value="GLYCOLATE OXIDASE SUBUNIT GLCE"/>
    <property type="match status" value="1"/>
</dbReference>
<dbReference type="PANTHER" id="PTHR11748">
    <property type="entry name" value="D-LACTATE DEHYDROGENASE"/>
    <property type="match status" value="1"/>
</dbReference>
<dbReference type="Gene3D" id="3.30.465.10">
    <property type="match status" value="1"/>
</dbReference>
<keyword evidence="5" id="KW-1185">Reference proteome</keyword>
<dbReference type="NCBIfam" id="NF008439">
    <property type="entry name" value="PRK11282.1"/>
    <property type="match status" value="1"/>
</dbReference>
<dbReference type="InterPro" id="IPR016164">
    <property type="entry name" value="FAD-linked_Oxase-like_C"/>
</dbReference>
<evidence type="ECO:0000313" key="4">
    <source>
        <dbReference type="EMBL" id="RDH80739.1"/>
    </source>
</evidence>
<dbReference type="InterPro" id="IPR036318">
    <property type="entry name" value="FAD-bd_PCMH-like_sf"/>
</dbReference>
<dbReference type="InterPro" id="IPR016169">
    <property type="entry name" value="FAD-bd_PCMH_sub2"/>
</dbReference>
<dbReference type="PROSITE" id="PS51387">
    <property type="entry name" value="FAD_PCMH"/>
    <property type="match status" value="1"/>
</dbReference>
<dbReference type="EMBL" id="QFXC01000014">
    <property type="protein sequence ID" value="RDH80739.1"/>
    <property type="molecule type" value="Genomic_DNA"/>
</dbReference>
<dbReference type="InterPro" id="IPR016166">
    <property type="entry name" value="FAD-bd_PCMH"/>
</dbReference>
<gene>
    <name evidence="4" type="ORF">DIZ80_17075</name>
</gene>
<dbReference type="Pfam" id="PF01565">
    <property type="entry name" value="FAD_binding_4"/>
    <property type="match status" value="1"/>
</dbReference>
<dbReference type="GO" id="GO:0071949">
    <property type="term" value="F:FAD binding"/>
    <property type="evidence" value="ECO:0007669"/>
    <property type="project" value="InterPro"/>
</dbReference>
<reference evidence="4 5" key="1">
    <citation type="journal article" date="2018" name="ISME J.">
        <title>Endosymbiont genomes yield clues of tubeworm success.</title>
        <authorList>
            <person name="Li Y."/>
            <person name="Liles M.R."/>
            <person name="Halanych K.M."/>
        </authorList>
    </citation>
    <scope>NUCLEOTIDE SEQUENCE [LARGE SCALE GENOMIC DNA]</scope>
    <source>
        <strain evidence="4">A1464</strain>
    </source>
</reference>
<dbReference type="SUPFAM" id="SSF55103">
    <property type="entry name" value="FAD-linked oxidases, C-terminal domain"/>
    <property type="match status" value="1"/>
</dbReference>
<evidence type="ECO:0000259" key="3">
    <source>
        <dbReference type="PROSITE" id="PS51387"/>
    </source>
</evidence>
<feature type="domain" description="FAD-binding PCMH-type" evidence="3">
    <location>
        <begin position="1"/>
        <end position="171"/>
    </location>
</feature>
<protein>
    <submittedName>
        <fullName evidence="4">Glycolate oxidase subunit GlcE</fullName>
    </submittedName>
</protein>
<organism evidence="4 5">
    <name type="scientific">endosymbiont of Galathealinum brachiosum</name>
    <dbReference type="NCBI Taxonomy" id="2200906"/>
    <lineage>
        <taxon>Bacteria</taxon>
        <taxon>Pseudomonadati</taxon>
        <taxon>Pseudomonadota</taxon>
        <taxon>Gammaproteobacteria</taxon>
        <taxon>sulfur-oxidizing symbionts</taxon>
    </lineage>
</organism>
<keyword evidence="2" id="KW-0274">FAD</keyword>
<evidence type="ECO:0000313" key="5">
    <source>
        <dbReference type="Proteomes" id="UP000254266"/>
    </source>
</evidence>
<dbReference type="SUPFAM" id="SSF56176">
    <property type="entry name" value="FAD-binding/transporter-associated domain-like"/>
    <property type="match status" value="1"/>
</dbReference>
<dbReference type="Gene3D" id="1.10.45.10">
    <property type="entry name" value="Vanillyl-alcohol Oxidase, Chain A, domain 4"/>
    <property type="match status" value="1"/>
</dbReference>
<dbReference type="GO" id="GO:0003824">
    <property type="term" value="F:catalytic activity"/>
    <property type="evidence" value="ECO:0007669"/>
    <property type="project" value="InterPro"/>
</dbReference>
<name>A0A370D6V5_9GAMM</name>
<evidence type="ECO:0000256" key="1">
    <source>
        <dbReference type="ARBA" id="ARBA00022630"/>
    </source>
</evidence>
<dbReference type="InterPro" id="IPR016171">
    <property type="entry name" value="Vanillyl_alc_oxidase_C-sub2"/>
</dbReference>
<dbReference type="InterPro" id="IPR006094">
    <property type="entry name" value="Oxid_FAD_bind_N"/>
</dbReference>
<sequence>MSNDITQQLQSQILESYKSRKPLKICAGNSKNFYGHQIEANCIDTTGHNGIISYEPTELVITARSGTSLKEIESTLDKNGQILPFEPPHFADTATIGGTVACNLSGPRRAYTGAARDFVLGSNIINGKAEKLKFGGQVMKNVAGYDASRLMCGAMGTLGLILDVSLKVLPKPETEITLGYECDIHQALDFMHHWVKQSLPVSGSYYDGTYLYIRLSGNNSSVSSAQKTMGGDVIDDSEAFWKQIKEQTHDFFNSDKPLWRLSLASNNSPLNLTGNTVYEWGGALRWLSSDESEKIIRAELTSLGGHATLFKNNKTDGSAFHPLNSGLLNIHKQLKSAFDPENILNPGRMYKDF</sequence>
<comment type="caution">
    <text evidence="4">The sequence shown here is derived from an EMBL/GenBank/DDBJ whole genome shotgun (WGS) entry which is preliminary data.</text>
</comment>
<accession>A0A370D6V5</accession>
<keyword evidence="1" id="KW-0285">Flavoprotein</keyword>
<dbReference type="AlphaFoldDB" id="A0A370D6V5"/>
<dbReference type="Proteomes" id="UP000254266">
    <property type="component" value="Unassembled WGS sequence"/>
</dbReference>